<gene>
    <name evidence="1" type="ORF">A2799_00115</name>
</gene>
<protein>
    <submittedName>
        <fullName evidence="1">Uncharacterized protein</fullName>
    </submittedName>
</protein>
<organism evidence="1 2">
    <name type="scientific">Candidatus Roizmanbacteria bacterium RIFCSPHIGHO2_01_FULL_39_24</name>
    <dbReference type="NCBI Taxonomy" id="1802032"/>
    <lineage>
        <taxon>Bacteria</taxon>
        <taxon>Candidatus Roizmaniibacteriota</taxon>
    </lineage>
</organism>
<evidence type="ECO:0000313" key="2">
    <source>
        <dbReference type="Proteomes" id="UP000176850"/>
    </source>
</evidence>
<proteinExistence type="predicted"/>
<dbReference type="EMBL" id="MFZH01000016">
    <property type="protein sequence ID" value="OGK19213.1"/>
    <property type="molecule type" value="Genomic_DNA"/>
</dbReference>
<comment type="caution">
    <text evidence="1">The sequence shown here is derived from an EMBL/GenBank/DDBJ whole genome shotgun (WGS) entry which is preliminary data.</text>
</comment>
<accession>A0A1F7GJX0</accession>
<name>A0A1F7GJX0_9BACT</name>
<dbReference type="AlphaFoldDB" id="A0A1F7GJX0"/>
<sequence>MLEANRDRPNPNTGVRVDERLMRQVARRLDREDAIATTEVVRNPDTYFPFEGYVPLSDQTDTILFDPYSGELAMRFKRRREKDDPITSSDDIVIEDPLVTPKRRKTVQYEPYPSIERTMRRIQHIIDDLNPKKGQTMQRMWNRQAIPYQIEQRLESGSFTNENLDEQARMAEERLQATGIERAKLDDFHQNADQVRRATTLDSLGRVNALRSKTFLGSSKGRGKFEGKMLYAFRKAFLARLNMLKKERKAEREALEQVRRAVHANGERVDVARAQANIESIMRRFLILDAIKVAPYRPAAAKARLVFFGLEGIDETALPMYKSLVGDDFFEMARTQFTESYARLIQMFGTDPEGISKELQERIGLIATIMKEALVQGEQNMVPWTDTDYSEKERKRKWREHHPDKTV</sequence>
<dbReference type="Proteomes" id="UP000176850">
    <property type="component" value="Unassembled WGS sequence"/>
</dbReference>
<reference evidence="1 2" key="1">
    <citation type="journal article" date="2016" name="Nat. Commun.">
        <title>Thousands of microbial genomes shed light on interconnected biogeochemical processes in an aquifer system.</title>
        <authorList>
            <person name="Anantharaman K."/>
            <person name="Brown C.T."/>
            <person name="Hug L.A."/>
            <person name="Sharon I."/>
            <person name="Castelle C.J."/>
            <person name="Probst A.J."/>
            <person name="Thomas B.C."/>
            <person name="Singh A."/>
            <person name="Wilkins M.J."/>
            <person name="Karaoz U."/>
            <person name="Brodie E.L."/>
            <person name="Williams K.H."/>
            <person name="Hubbard S.S."/>
            <person name="Banfield J.F."/>
        </authorList>
    </citation>
    <scope>NUCLEOTIDE SEQUENCE [LARGE SCALE GENOMIC DNA]</scope>
</reference>
<evidence type="ECO:0000313" key="1">
    <source>
        <dbReference type="EMBL" id="OGK19213.1"/>
    </source>
</evidence>